<dbReference type="Proteomes" id="UP000199531">
    <property type="component" value="Unassembled WGS sequence"/>
</dbReference>
<proteinExistence type="predicted"/>
<organism evidence="1 2">
    <name type="scientific">Brachymonas denitrificans DSM 15123</name>
    <dbReference type="NCBI Taxonomy" id="1121117"/>
    <lineage>
        <taxon>Bacteria</taxon>
        <taxon>Pseudomonadati</taxon>
        <taxon>Pseudomonadota</taxon>
        <taxon>Betaproteobacteria</taxon>
        <taxon>Burkholderiales</taxon>
        <taxon>Comamonadaceae</taxon>
        <taxon>Brachymonas</taxon>
    </lineage>
</organism>
<evidence type="ECO:0000313" key="1">
    <source>
        <dbReference type="EMBL" id="SEN60750.1"/>
    </source>
</evidence>
<protein>
    <submittedName>
        <fullName evidence="1">Uncharacterized protein</fullName>
    </submittedName>
</protein>
<sequence length="90" mass="9682">MCPVPAPLARACKHKENILDKTFLVGKYRISPQSKQTESGAYAASLSIRSGHGSGSHDRIFRFVPQFDSNEAALQYALAQSQGLIGGSNC</sequence>
<name>A0A1H8HWJ2_9BURK</name>
<evidence type="ECO:0000313" key="2">
    <source>
        <dbReference type="Proteomes" id="UP000199531"/>
    </source>
</evidence>
<dbReference type="STRING" id="1121117.SAMN02745977_01632"/>
<dbReference type="EMBL" id="FOCW01000003">
    <property type="protein sequence ID" value="SEN60750.1"/>
    <property type="molecule type" value="Genomic_DNA"/>
</dbReference>
<reference evidence="1 2" key="1">
    <citation type="submission" date="2016-10" db="EMBL/GenBank/DDBJ databases">
        <authorList>
            <person name="de Groot N.N."/>
        </authorList>
    </citation>
    <scope>NUCLEOTIDE SEQUENCE [LARGE SCALE GENOMIC DNA]</scope>
    <source>
        <strain evidence="1 2">DSM 15123</strain>
    </source>
</reference>
<keyword evidence="2" id="KW-1185">Reference proteome</keyword>
<dbReference type="AlphaFoldDB" id="A0A1H8HWJ2"/>
<accession>A0A1H8HWJ2</accession>
<gene>
    <name evidence="1" type="ORF">SAMN02745977_01632</name>
</gene>